<dbReference type="AlphaFoldDB" id="A0AAP2GG80"/>
<keyword evidence="3" id="KW-1185">Reference proteome</keyword>
<sequence>MDATALDDKEYKELLEAVRFVYGYDFTEYAESTVKRRIVHFMNTHRIGTPSALGKMLLRDEPLFEEFVQHLSITVTEMFRDPSFYKKLREIVMPQLATYPVIKLWVAGCATGQEAYSMAILLKEAGLLERSIIYATDINQRSLQTAKKGIYPLDGMKNYTKNYLAAGGQGEFSRYYAAHHAAVLLDRSLHDNIVFSPHNLVTDRSFNEFQLVLCRNVIIYFNQRLQEKVLRLLYDSLCPFGYLGLGDKESLFFSDKRTNFEEIDRKEKIYRKIK</sequence>
<dbReference type="InterPro" id="IPR029063">
    <property type="entry name" value="SAM-dependent_MTases_sf"/>
</dbReference>
<gene>
    <name evidence="2" type="ORF">KK078_27395</name>
</gene>
<dbReference type="InterPro" id="IPR000780">
    <property type="entry name" value="CheR_MeTrfase"/>
</dbReference>
<dbReference type="InterPro" id="IPR022642">
    <property type="entry name" value="CheR_C"/>
</dbReference>
<dbReference type="Pfam" id="PF01739">
    <property type="entry name" value="CheR"/>
    <property type="match status" value="1"/>
</dbReference>
<dbReference type="InterPro" id="IPR022641">
    <property type="entry name" value="CheR_N"/>
</dbReference>
<feature type="domain" description="CheR-type methyltransferase" evidence="1">
    <location>
        <begin position="1"/>
        <end position="261"/>
    </location>
</feature>
<dbReference type="EMBL" id="JAHESC010000062">
    <property type="protein sequence ID" value="MBT1690322.1"/>
    <property type="molecule type" value="Genomic_DNA"/>
</dbReference>
<dbReference type="PRINTS" id="PR00996">
    <property type="entry name" value="CHERMTFRASE"/>
</dbReference>
<comment type="caution">
    <text evidence="2">The sequence shown here is derived from an EMBL/GenBank/DDBJ whole genome shotgun (WGS) entry which is preliminary data.</text>
</comment>
<dbReference type="PROSITE" id="PS50123">
    <property type="entry name" value="CHER"/>
    <property type="match status" value="1"/>
</dbReference>
<dbReference type="Proteomes" id="UP001319180">
    <property type="component" value="Unassembled WGS sequence"/>
</dbReference>
<dbReference type="PANTHER" id="PTHR24422:SF8">
    <property type="entry name" value="CHEMOTAXIS PROTEIN"/>
    <property type="match status" value="1"/>
</dbReference>
<organism evidence="2 3">
    <name type="scientific">Dawidia soli</name>
    <dbReference type="NCBI Taxonomy" id="2782352"/>
    <lineage>
        <taxon>Bacteria</taxon>
        <taxon>Pseudomonadati</taxon>
        <taxon>Bacteroidota</taxon>
        <taxon>Cytophagia</taxon>
        <taxon>Cytophagales</taxon>
        <taxon>Chryseotaleaceae</taxon>
        <taxon>Dawidia</taxon>
    </lineage>
</organism>
<reference evidence="2 3" key="1">
    <citation type="submission" date="2021-05" db="EMBL/GenBank/DDBJ databases">
        <title>A Polyphasic approach of four new species of the genus Ohtaekwangia: Ohtaekwangia histidinii sp. nov., Ohtaekwangia cretensis sp. nov., Ohtaekwangia indiensis sp. nov., Ohtaekwangia reichenbachii sp. nov. from diverse environment.</title>
        <authorList>
            <person name="Octaviana S."/>
        </authorList>
    </citation>
    <scope>NUCLEOTIDE SEQUENCE [LARGE SCALE GENOMIC DNA]</scope>
    <source>
        <strain evidence="2 3">PWU37</strain>
    </source>
</reference>
<name>A0AAP2GG80_9BACT</name>
<dbReference type="Gene3D" id="3.40.50.150">
    <property type="entry name" value="Vaccinia Virus protein VP39"/>
    <property type="match status" value="1"/>
</dbReference>
<evidence type="ECO:0000313" key="2">
    <source>
        <dbReference type="EMBL" id="MBT1690322.1"/>
    </source>
</evidence>
<evidence type="ECO:0000259" key="1">
    <source>
        <dbReference type="PROSITE" id="PS50123"/>
    </source>
</evidence>
<dbReference type="PANTHER" id="PTHR24422">
    <property type="entry name" value="CHEMOTAXIS PROTEIN METHYLTRANSFERASE"/>
    <property type="match status" value="1"/>
</dbReference>
<dbReference type="SUPFAM" id="SSF53335">
    <property type="entry name" value="S-adenosyl-L-methionine-dependent methyltransferases"/>
    <property type="match status" value="1"/>
</dbReference>
<dbReference type="SMART" id="SM00138">
    <property type="entry name" value="MeTrc"/>
    <property type="match status" value="1"/>
</dbReference>
<dbReference type="SUPFAM" id="SSF47757">
    <property type="entry name" value="Chemotaxis receptor methyltransferase CheR, N-terminal domain"/>
    <property type="match status" value="1"/>
</dbReference>
<dbReference type="InterPro" id="IPR050903">
    <property type="entry name" value="Bact_Chemotaxis_MeTrfase"/>
</dbReference>
<dbReference type="GO" id="GO:0008757">
    <property type="term" value="F:S-adenosylmethionine-dependent methyltransferase activity"/>
    <property type="evidence" value="ECO:0007669"/>
    <property type="project" value="InterPro"/>
</dbReference>
<accession>A0AAP2GG80</accession>
<protein>
    <submittedName>
        <fullName evidence="2">Protein-glutamate O-methyltransferase CheR</fullName>
    </submittedName>
</protein>
<evidence type="ECO:0000313" key="3">
    <source>
        <dbReference type="Proteomes" id="UP001319180"/>
    </source>
</evidence>
<proteinExistence type="predicted"/>
<dbReference type="Pfam" id="PF03705">
    <property type="entry name" value="CheR_N"/>
    <property type="match status" value="1"/>
</dbReference>